<dbReference type="PANTHER" id="PTHR13887">
    <property type="entry name" value="GLUTATHIONE S-TRANSFERASE KAPPA"/>
    <property type="match status" value="1"/>
</dbReference>
<evidence type="ECO:0000256" key="6">
    <source>
        <dbReference type="SAM" id="MobiDB-lite"/>
    </source>
</evidence>
<gene>
    <name evidence="9" type="ORF">KRR39_13765</name>
</gene>
<dbReference type="Proteomes" id="UP000683575">
    <property type="component" value="Chromosome"/>
</dbReference>
<feature type="domain" description="Thioredoxin-like fold" evidence="8">
    <location>
        <begin position="82"/>
        <end position="246"/>
    </location>
</feature>
<keyword evidence="7" id="KW-1133">Transmembrane helix</keyword>
<dbReference type="KEGG" id="nps:KRR39_13765"/>
<evidence type="ECO:0000313" key="9">
    <source>
        <dbReference type="EMBL" id="QWZ06623.1"/>
    </source>
</evidence>
<keyword evidence="7" id="KW-0472">Membrane</keyword>
<evidence type="ECO:0000256" key="5">
    <source>
        <dbReference type="ARBA" id="ARBA00023284"/>
    </source>
</evidence>
<keyword evidence="10" id="KW-1185">Reference proteome</keyword>
<dbReference type="GO" id="GO:0016491">
    <property type="term" value="F:oxidoreductase activity"/>
    <property type="evidence" value="ECO:0007669"/>
    <property type="project" value="UniProtKB-KW"/>
</dbReference>
<evidence type="ECO:0000256" key="2">
    <source>
        <dbReference type="ARBA" id="ARBA00022729"/>
    </source>
</evidence>
<protein>
    <submittedName>
        <fullName evidence="9">DsbA family protein</fullName>
    </submittedName>
</protein>
<dbReference type="AlphaFoldDB" id="A0A975XYS3"/>
<evidence type="ECO:0000259" key="8">
    <source>
        <dbReference type="Pfam" id="PF13462"/>
    </source>
</evidence>
<keyword evidence="5" id="KW-0676">Redox-active center</keyword>
<evidence type="ECO:0000256" key="3">
    <source>
        <dbReference type="ARBA" id="ARBA00023002"/>
    </source>
</evidence>
<organism evidence="9 10">
    <name type="scientific">Nocardioides panacis</name>
    <dbReference type="NCBI Taxonomy" id="2849501"/>
    <lineage>
        <taxon>Bacteria</taxon>
        <taxon>Bacillati</taxon>
        <taxon>Actinomycetota</taxon>
        <taxon>Actinomycetes</taxon>
        <taxon>Propionibacteriales</taxon>
        <taxon>Nocardioidaceae</taxon>
        <taxon>Nocardioides</taxon>
    </lineage>
</organism>
<evidence type="ECO:0000256" key="1">
    <source>
        <dbReference type="ARBA" id="ARBA00005791"/>
    </source>
</evidence>
<keyword evidence="4" id="KW-1015">Disulfide bond</keyword>
<accession>A0A975XYS3</accession>
<feature type="transmembrane region" description="Helical" evidence="7">
    <location>
        <begin position="38"/>
        <end position="58"/>
    </location>
</feature>
<dbReference type="Pfam" id="PF13462">
    <property type="entry name" value="Thioredoxin_4"/>
    <property type="match status" value="1"/>
</dbReference>
<keyword evidence="7" id="KW-0812">Transmembrane</keyword>
<dbReference type="EMBL" id="CP077062">
    <property type="protein sequence ID" value="QWZ06623.1"/>
    <property type="molecule type" value="Genomic_DNA"/>
</dbReference>
<reference evidence="9" key="1">
    <citation type="submission" date="2021-06" db="EMBL/GenBank/DDBJ databases">
        <title>Complete genome sequence of Nocardioides sp. G188.</title>
        <authorList>
            <person name="Im W.-T."/>
        </authorList>
    </citation>
    <scope>NUCLEOTIDE SEQUENCE</scope>
    <source>
        <strain evidence="9">G188</strain>
    </source>
</reference>
<feature type="region of interest" description="Disordered" evidence="6">
    <location>
        <begin position="1"/>
        <end position="30"/>
    </location>
</feature>
<name>A0A975XYS3_9ACTN</name>
<keyword evidence="3" id="KW-0560">Oxidoreductase</keyword>
<sequence>MAKRKSTATRRAESEAARSRAAAIRAEQERKERRRRTAVVSAVVVVVLALVLGIGYAVQSRRDTSTAAGTPPTGAVGYAVPAGPDSAPVKVAVYEDFLCPFCGQFEAASRDALEKQVEAGKVQLQYHVLSFLDGSTSTEYSSRAANALAVVLDTSGPEVAKKFHDLLFENQPAEGSAGLSDAKLVSLAVQAGAEASAVQKGIDDRTFAQWVKNVNDQASKDGVNSTPTVKIDGTVVKFTTTDELVSKVEKAVAAG</sequence>
<dbReference type="PANTHER" id="PTHR13887:SF14">
    <property type="entry name" value="DISULFIDE BOND FORMATION PROTEIN D"/>
    <property type="match status" value="1"/>
</dbReference>
<dbReference type="InterPro" id="IPR012336">
    <property type="entry name" value="Thioredoxin-like_fold"/>
</dbReference>
<keyword evidence="2" id="KW-0732">Signal</keyword>
<comment type="similarity">
    <text evidence="1">Belongs to the thioredoxin family. DsbA subfamily.</text>
</comment>
<evidence type="ECO:0000256" key="7">
    <source>
        <dbReference type="SAM" id="Phobius"/>
    </source>
</evidence>
<dbReference type="RefSeq" id="WP_216937669.1">
    <property type="nucleotide sequence ID" value="NZ_CP077062.1"/>
</dbReference>
<evidence type="ECO:0000256" key="4">
    <source>
        <dbReference type="ARBA" id="ARBA00023157"/>
    </source>
</evidence>
<proteinExistence type="inferred from homology"/>
<evidence type="ECO:0000313" key="10">
    <source>
        <dbReference type="Proteomes" id="UP000683575"/>
    </source>
</evidence>